<comment type="caution">
    <text evidence="2">The sequence shown here is derived from an EMBL/GenBank/DDBJ whole genome shotgun (WGS) entry which is preliminary data.</text>
</comment>
<gene>
    <name evidence="2" type="ORF">RW1_052_00280</name>
</gene>
<name>X0QBK5_RHOWR</name>
<organism evidence="2 3">
    <name type="scientific">Rhodococcus wratislaviensis NBRC 100605</name>
    <dbReference type="NCBI Taxonomy" id="1219028"/>
    <lineage>
        <taxon>Bacteria</taxon>
        <taxon>Bacillati</taxon>
        <taxon>Actinomycetota</taxon>
        <taxon>Actinomycetes</taxon>
        <taxon>Mycobacteriales</taxon>
        <taxon>Nocardiaceae</taxon>
        <taxon>Rhodococcus</taxon>
    </lineage>
</organism>
<dbReference type="RefSeq" id="WP_037238398.1">
    <property type="nucleotide sequence ID" value="NZ_BAWF01000052.1"/>
</dbReference>
<dbReference type="InterPro" id="IPR001279">
    <property type="entry name" value="Metallo-B-lactamas"/>
</dbReference>
<accession>X0QBK5</accession>
<dbReference type="PANTHER" id="PTHR42951:SF14">
    <property type="entry name" value="METALLO-BETA-LACTAMASE SUPERFAMILY PROTEIN"/>
    <property type="match status" value="1"/>
</dbReference>
<protein>
    <recommendedName>
        <fullName evidence="1">Metallo-beta-lactamase domain-containing protein</fullName>
    </recommendedName>
</protein>
<reference evidence="2 3" key="1">
    <citation type="submission" date="2014-02" db="EMBL/GenBank/DDBJ databases">
        <title>Whole genome shotgun sequence of Rhodococcus wratislaviensis NBRC 100605.</title>
        <authorList>
            <person name="Hosoyama A."/>
            <person name="Tsuchikane K."/>
            <person name="Yoshida I."/>
            <person name="Ohji S."/>
            <person name="Ichikawa N."/>
            <person name="Yamazoe A."/>
            <person name="Fujita N."/>
        </authorList>
    </citation>
    <scope>NUCLEOTIDE SEQUENCE [LARGE SCALE GENOMIC DNA]</scope>
    <source>
        <strain evidence="2 3">NBRC 100605</strain>
    </source>
</reference>
<feature type="domain" description="Metallo-beta-lactamase" evidence="1">
    <location>
        <begin position="33"/>
        <end position="217"/>
    </location>
</feature>
<dbReference type="InterPro" id="IPR036866">
    <property type="entry name" value="RibonucZ/Hydroxyglut_hydro"/>
</dbReference>
<dbReference type="Pfam" id="PF00753">
    <property type="entry name" value="Lactamase_B"/>
    <property type="match status" value="1"/>
</dbReference>
<dbReference type="OrthoDB" id="2273115at2"/>
<dbReference type="AlphaFoldDB" id="X0QBK5"/>
<evidence type="ECO:0000313" key="2">
    <source>
        <dbReference type="EMBL" id="GAF48321.1"/>
    </source>
</evidence>
<dbReference type="EMBL" id="BAWF01000052">
    <property type="protein sequence ID" value="GAF48321.1"/>
    <property type="molecule type" value="Genomic_DNA"/>
</dbReference>
<evidence type="ECO:0000313" key="3">
    <source>
        <dbReference type="Proteomes" id="UP000019491"/>
    </source>
</evidence>
<proteinExistence type="predicted"/>
<dbReference type="PANTHER" id="PTHR42951">
    <property type="entry name" value="METALLO-BETA-LACTAMASE DOMAIN-CONTAINING"/>
    <property type="match status" value="1"/>
</dbReference>
<dbReference type="Proteomes" id="UP000019491">
    <property type="component" value="Unassembled WGS sequence"/>
</dbReference>
<dbReference type="CDD" id="cd07739">
    <property type="entry name" value="metallo-hydrolase-like_MBL-fold"/>
    <property type="match status" value="1"/>
</dbReference>
<evidence type="ECO:0000259" key="1">
    <source>
        <dbReference type="SMART" id="SM00849"/>
    </source>
</evidence>
<sequence length="279" mass="31126">MTVQLGYKVFIAEPIPQNVTERVPNGDRYMWSPQSTTLIFGERDAILVDPPFTREQLRDVSNWVRASGKQLTHIFITHGHGDHWFTAGALADQFGAQIVATPGTINLMHRDIALRETVWDVLFPSQISETSVTATPVEDNRIALEDHSLAVVEVGHSDTDDTTVLHVPALDLVVAGDVIYNGVHQYLAESADGGIQKWLAAVDIVESLQPRWIVAGHKNQELDDVGPRAISETRDYLNSSDELLNQHTTALEFFNAMMERYPDRLNPTALWMGATALYR</sequence>
<dbReference type="SMART" id="SM00849">
    <property type="entry name" value="Lactamase_B"/>
    <property type="match status" value="1"/>
</dbReference>
<dbReference type="SUPFAM" id="SSF56281">
    <property type="entry name" value="Metallo-hydrolase/oxidoreductase"/>
    <property type="match status" value="1"/>
</dbReference>
<keyword evidence="3" id="KW-1185">Reference proteome</keyword>
<dbReference type="Gene3D" id="3.60.15.10">
    <property type="entry name" value="Ribonuclease Z/Hydroxyacylglutathione hydrolase-like"/>
    <property type="match status" value="1"/>
</dbReference>
<dbReference type="InterPro" id="IPR050855">
    <property type="entry name" value="NDM-1-like"/>
</dbReference>